<dbReference type="InterPro" id="IPR036291">
    <property type="entry name" value="NAD(P)-bd_dom_sf"/>
</dbReference>
<evidence type="ECO:0000259" key="4">
    <source>
        <dbReference type="SMART" id="SM00829"/>
    </source>
</evidence>
<feature type="non-terminal residue" evidence="5">
    <location>
        <position position="1157"/>
    </location>
</feature>
<dbReference type="Pfam" id="PF20431">
    <property type="entry name" value="E_motif"/>
    <property type="match status" value="1"/>
</dbReference>
<proteinExistence type="predicted"/>
<dbReference type="InterPro" id="IPR045010">
    <property type="entry name" value="MDR_fam"/>
</dbReference>
<dbReference type="Pfam" id="PF00107">
    <property type="entry name" value="ADH_zinc_N"/>
    <property type="match status" value="2"/>
</dbReference>
<gene>
    <name evidence="5" type="ORF">G4B88_003293</name>
</gene>
<evidence type="ECO:0000256" key="1">
    <source>
        <dbReference type="ARBA" id="ARBA00022737"/>
    </source>
</evidence>
<dbReference type="InterPro" id="IPR041694">
    <property type="entry name" value="ADH_N_2"/>
</dbReference>
<dbReference type="SUPFAM" id="SSF51735">
    <property type="entry name" value="NAD(P)-binding Rossmann-fold domains"/>
    <property type="match status" value="2"/>
</dbReference>
<reference evidence="5 6" key="1">
    <citation type="journal article" date="2020" name="bioRxiv">
        <title>Sequence and annotation of 42 cannabis genomes reveals extensive copy number variation in cannabinoid synthesis and pathogen resistance genes.</title>
        <authorList>
            <person name="Mckernan K.J."/>
            <person name="Helbert Y."/>
            <person name="Kane L.T."/>
            <person name="Ebling H."/>
            <person name="Zhang L."/>
            <person name="Liu B."/>
            <person name="Eaton Z."/>
            <person name="Mclaughlin S."/>
            <person name="Kingan S."/>
            <person name="Baybayan P."/>
            <person name="Concepcion G."/>
            <person name="Jordan M."/>
            <person name="Riva A."/>
            <person name="Barbazuk W."/>
            <person name="Harkins T."/>
        </authorList>
    </citation>
    <scope>NUCLEOTIDE SEQUENCE [LARGE SCALE GENOMIC DNA]</scope>
    <source>
        <strain evidence="6">cv. Jamaican Lion 4</strain>
        <tissue evidence="5">Leaf</tissue>
    </source>
</reference>
<dbReference type="AlphaFoldDB" id="A0A7J6DPN0"/>
<keyword evidence="2" id="KW-0560">Oxidoreductase</keyword>
<feature type="repeat" description="PPR" evidence="3">
    <location>
        <begin position="807"/>
        <end position="841"/>
    </location>
</feature>
<evidence type="ECO:0000313" key="5">
    <source>
        <dbReference type="EMBL" id="KAF4347790.1"/>
    </source>
</evidence>
<sequence>MEVMNRYVTIKTQINGDPKESDFEIKCSSIVVSAQPGSNDVVLRNLYVIDAYGVAKVVASGNPEFEKDDLVVGMINWGEYSVLKGETYMLRKLDTMGFPLSHHVGIFAFSGLTAYAGLFEVGKPKKGEKVFVSAAAGSIGHLVGQYAKQFGCYVELLKEKLGFDDAFNYKDESDLKSTLKKYFPNGIDIYFDNVGAEMLEAAVANMNTFGRIAACGVISEYTDTNKRAAPNMLDIVYKRIMMRGFLAADFLNIYPEFLSATVDHIRTGVFQTLEDISIGLESIPQAFLGLFHGSNVGKKMAAQENMEVMNRYVTAKNYIKGSPKESDFEIKCTKIVLSAEPGSNDVVLKNLYVSIDPYQINRLKSYSSSQKTSSYVVVTIAPGEIISAYGVAKVVASGNPLYKKDDLVVGTTRWADYSVLKASEYVLRKLNSFDMGFPLSHQIGVFGFSGLTAYAGLFEVGKPKKGERVFVSAASGSVGHLVGQYAKLSGCYVVGCAGSKEKVGLLKEKLGFDDAFNYKDEPNLKSTLKKYFPDGIDIYFDNVGGKMLEAALANMNNFGRVVSCGTISEYTDPNNKVPPNINMHDMIYKRIMIQGFLTTDFLTIFPNFLSVTMNLIRLGRIKTLEDISTGLESIPQAFVGLFHGANAGKKIVTLIHAHLLKSSSPENPFALASVLSAAATSGHASFFSYARSIFHHLRHRRNVFMYNSMIRGFVGVRAPLDSVLCYLDMLAHGLAANHYTFPPLMKACTILVAPGSKLVIGRLVHAHVVKFGFREDPFVNSALIEFYSSVYEMELARFLFDKCPKKDVVLWTTMIDGYGRMGEVKKARELFDEMPERNAVSWSAMMAAYSRLNNFKEVLCLFGKMQEAAIRPNESVLVTVLTASARLGSVTQGLWIHSYAKRNKLSSNRILATALVDLYSKCGLLESALAVFEGISSKDAEAWNAMITGLSLNGNARKSLDFFEKMTVDGIQPTETTFIAVLTACTHAQMVNEGLKLFNEMSTIYGVKPQGEHYACVVDLLARAGMVEEAEKFLEEKMGGLAGWDANVWGALIGACRVYGKVEVGNRIWKKLADMGISDYGTHILSYNMYREAGWDMQAKRVRKVISKAGMLKKPGCSVIEVNGVVEEFLAGDLCHPQAHEVFKLLDSFSIMVHLED</sequence>
<dbReference type="Pfam" id="PF16884">
    <property type="entry name" value="ADH_N_2"/>
    <property type="match status" value="1"/>
</dbReference>
<accession>A0A7J6DPN0</accession>
<organism evidence="5 6">
    <name type="scientific">Cannabis sativa</name>
    <name type="common">Hemp</name>
    <name type="synonym">Marijuana</name>
    <dbReference type="NCBI Taxonomy" id="3483"/>
    <lineage>
        <taxon>Eukaryota</taxon>
        <taxon>Viridiplantae</taxon>
        <taxon>Streptophyta</taxon>
        <taxon>Embryophyta</taxon>
        <taxon>Tracheophyta</taxon>
        <taxon>Spermatophyta</taxon>
        <taxon>Magnoliopsida</taxon>
        <taxon>eudicotyledons</taxon>
        <taxon>Gunneridae</taxon>
        <taxon>Pentapetalae</taxon>
        <taxon>rosids</taxon>
        <taxon>fabids</taxon>
        <taxon>Rosales</taxon>
        <taxon>Cannabaceae</taxon>
        <taxon>Cannabis</taxon>
    </lineage>
</organism>
<feature type="domain" description="Enoyl reductase (ER)" evidence="4">
    <location>
        <begin position="321"/>
        <end position="652"/>
    </location>
</feature>
<dbReference type="InterPro" id="IPR013149">
    <property type="entry name" value="ADH-like_C"/>
</dbReference>
<dbReference type="Gene3D" id="3.40.50.720">
    <property type="entry name" value="NAD(P)-binding Rossmann-like Domain"/>
    <property type="match status" value="2"/>
</dbReference>
<dbReference type="SMART" id="SM00829">
    <property type="entry name" value="PKS_ER"/>
    <property type="match status" value="1"/>
</dbReference>
<dbReference type="InterPro" id="IPR020843">
    <property type="entry name" value="ER"/>
</dbReference>
<dbReference type="FunFam" id="1.25.40.10:FF:000348">
    <property type="entry name" value="Pentatricopeptide repeat-containing protein chloroplastic"/>
    <property type="match status" value="1"/>
</dbReference>
<dbReference type="Gene3D" id="1.25.40.10">
    <property type="entry name" value="Tetratricopeptide repeat domain"/>
    <property type="match status" value="3"/>
</dbReference>
<keyword evidence="1" id="KW-0677">Repeat</keyword>
<dbReference type="InterPro" id="IPR011990">
    <property type="entry name" value="TPR-like_helical_dom_sf"/>
</dbReference>
<evidence type="ECO:0000256" key="2">
    <source>
        <dbReference type="ARBA" id="ARBA00023002"/>
    </source>
</evidence>
<evidence type="ECO:0000256" key="3">
    <source>
        <dbReference type="PROSITE-ProRule" id="PRU00708"/>
    </source>
</evidence>
<dbReference type="Proteomes" id="UP000583929">
    <property type="component" value="Unassembled WGS sequence"/>
</dbReference>
<dbReference type="PANTHER" id="PTHR43205:SF12">
    <property type="entry name" value="OS06G0602900 PROTEIN"/>
    <property type="match status" value="1"/>
</dbReference>
<dbReference type="Pfam" id="PF01535">
    <property type="entry name" value="PPR"/>
    <property type="match status" value="6"/>
</dbReference>
<dbReference type="FunFam" id="1.25.40.10:FF:000090">
    <property type="entry name" value="Pentatricopeptide repeat-containing protein, chloroplastic"/>
    <property type="match status" value="1"/>
</dbReference>
<dbReference type="FunFam" id="3.40.50.720:FF:000121">
    <property type="entry name" value="Prostaglandin reductase 2"/>
    <property type="match status" value="2"/>
</dbReference>
<dbReference type="SUPFAM" id="SSF50129">
    <property type="entry name" value="GroES-like"/>
    <property type="match status" value="2"/>
</dbReference>
<dbReference type="InterPro" id="IPR046848">
    <property type="entry name" value="E_motif"/>
</dbReference>
<evidence type="ECO:0000313" key="6">
    <source>
        <dbReference type="Proteomes" id="UP000583929"/>
    </source>
</evidence>
<dbReference type="PANTHER" id="PTHR43205">
    <property type="entry name" value="PROSTAGLANDIN REDUCTASE"/>
    <property type="match status" value="1"/>
</dbReference>
<comment type="caution">
    <text evidence="5">The sequence shown here is derived from an EMBL/GenBank/DDBJ whole genome shotgun (WGS) entry which is preliminary data.</text>
</comment>
<dbReference type="PROSITE" id="PS51375">
    <property type="entry name" value="PPR"/>
    <property type="match status" value="2"/>
</dbReference>
<keyword evidence="6" id="KW-1185">Reference proteome</keyword>
<feature type="repeat" description="PPR" evidence="3">
    <location>
        <begin position="939"/>
        <end position="973"/>
    </location>
</feature>
<dbReference type="InterPro" id="IPR002885">
    <property type="entry name" value="PPR_rpt"/>
</dbReference>
<dbReference type="Gene3D" id="3.90.180.10">
    <property type="entry name" value="Medium-chain alcohol dehydrogenases, catalytic domain"/>
    <property type="match status" value="3"/>
</dbReference>
<dbReference type="GO" id="GO:0016628">
    <property type="term" value="F:oxidoreductase activity, acting on the CH-CH group of donors, NAD or NADP as acceptor"/>
    <property type="evidence" value="ECO:0007669"/>
    <property type="project" value="InterPro"/>
</dbReference>
<dbReference type="InterPro" id="IPR011032">
    <property type="entry name" value="GroES-like_sf"/>
</dbReference>
<protein>
    <recommendedName>
        <fullName evidence="4">Enoyl reductase (ER) domain-containing protein</fullName>
    </recommendedName>
</protein>
<name>A0A7J6DPN0_CANSA</name>
<dbReference type="EMBL" id="JAATIQ010000768">
    <property type="protein sequence ID" value="KAF4347790.1"/>
    <property type="molecule type" value="Genomic_DNA"/>
</dbReference>
<dbReference type="NCBIfam" id="TIGR00756">
    <property type="entry name" value="PPR"/>
    <property type="match status" value="3"/>
</dbReference>